<dbReference type="GO" id="GO:0000981">
    <property type="term" value="F:DNA-binding transcription factor activity, RNA polymerase II-specific"/>
    <property type="evidence" value="ECO:0007669"/>
    <property type="project" value="TreeGrafter"/>
</dbReference>
<dbReference type="Pfam" id="PF02319">
    <property type="entry name" value="WHD_E2F_TDP"/>
    <property type="match status" value="1"/>
</dbReference>
<dbReference type="Gene3D" id="1.10.10.10">
    <property type="entry name" value="Winged helix-like DNA-binding domain superfamily/Winged helix DNA-binding domain"/>
    <property type="match status" value="1"/>
</dbReference>
<dbReference type="KEGG" id="cpoo:109311644"/>
<evidence type="ECO:0000313" key="8">
    <source>
        <dbReference type="Proteomes" id="UP000594220"/>
    </source>
</evidence>
<proteinExistence type="inferred from homology"/>
<name>A0A7M4EFH9_CROPO</name>
<dbReference type="GO" id="GO:0000978">
    <property type="term" value="F:RNA polymerase II cis-regulatory region sequence-specific DNA binding"/>
    <property type="evidence" value="ECO:0007669"/>
    <property type="project" value="InterPro"/>
</dbReference>
<keyword evidence="3 5" id="KW-0238">DNA-binding</keyword>
<evidence type="ECO:0000259" key="6">
    <source>
        <dbReference type="SMART" id="SM01372"/>
    </source>
</evidence>
<dbReference type="GeneTree" id="ENSGT00940000155734"/>
<dbReference type="AlphaFoldDB" id="A0A7M4EFH9"/>
<dbReference type="PANTHER" id="PTHR12081:SF19">
    <property type="entry name" value="TRANSCRIPTION FACTOR E2F6"/>
    <property type="match status" value="1"/>
</dbReference>
<dbReference type="Proteomes" id="UP000594220">
    <property type="component" value="Unplaced"/>
</dbReference>
<dbReference type="Pfam" id="PF05699">
    <property type="entry name" value="Dimer_Tnp_hAT"/>
    <property type="match status" value="1"/>
</dbReference>
<feature type="domain" description="E2F/DP family winged-helix DNA-binding" evidence="6">
    <location>
        <begin position="46"/>
        <end position="111"/>
    </location>
</feature>
<reference evidence="7" key="2">
    <citation type="submission" date="2025-09" db="UniProtKB">
        <authorList>
            <consortium name="Ensembl"/>
        </authorList>
    </citation>
    <scope>IDENTIFICATION</scope>
</reference>
<dbReference type="SUPFAM" id="SSF144074">
    <property type="entry name" value="E2F-DP heterodimerization region"/>
    <property type="match status" value="1"/>
</dbReference>
<keyword evidence="4 5" id="KW-0804">Transcription</keyword>
<protein>
    <submittedName>
        <fullName evidence="7">E2F transcription factor 6</fullName>
    </submittedName>
</protein>
<dbReference type="Gene3D" id="6.10.250.540">
    <property type="match status" value="1"/>
</dbReference>
<gene>
    <name evidence="7" type="primary">E2F6</name>
</gene>
<dbReference type="RefSeq" id="XP_019392943.1">
    <property type="nucleotide sequence ID" value="XM_019537398.1"/>
</dbReference>
<dbReference type="InterPro" id="IPR036390">
    <property type="entry name" value="WH_DNA-bd_sf"/>
</dbReference>
<dbReference type="CDD" id="cd14660">
    <property type="entry name" value="E2F_DD"/>
    <property type="match status" value="1"/>
</dbReference>
<dbReference type="InterPro" id="IPR012337">
    <property type="entry name" value="RNaseH-like_sf"/>
</dbReference>
<evidence type="ECO:0000256" key="1">
    <source>
        <dbReference type="ARBA" id="ARBA00010940"/>
    </source>
</evidence>
<dbReference type="GO" id="GO:0090575">
    <property type="term" value="C:RNA polymerase II transcription regulator complex"/>
    <property type="evidence" value="ECO:0007669"/>
    <property type="project" value="TreeGrafter"/>
</dbReference>
<organism evidence="7 8">
    <name type="scientific">Crocodylus porosus</name>
    <name type="common">Saltwater crocodile</name>
    <name type="synonym">Estuarine crocodile</name>
    <dbReference type="NCBI Taxonomy" id="8502"/>
    <lineage>
        <taxon>Eukaryota</taxon>
        <taxon>Metazoa</taxon>
        <taxon>Chordata</taxon>
        <taxon>Craniata</taxon>
        <taxon>Vertebrata</taxon>
        <taxon>Euteleostomi</taxon>
        <taxon>Archelosauria</taxon>
        <taxon>Archosauria</taxon>
        <taxon>Crocodylia</taxon>
        <taxon>Longirostres</taxon>
        <taxon>Crocodylidae</taxon>
        <taxon>Crocodylus</taxon>
    </lineage>
</organism>
<evidence type="ECO:0000256" key="5">
    <source>
        <dbReference type="RuleBase" id="RU003796"/>
    </source>
</evidence>
<reference evidence="7" key="1">
    <citation type="submission" date="2025-08" db="UniProtKB">
        <authorList>
            <consortium name="Ensembl"/>
        </authorList>
    </citation>
    <scope>IDENTIFICATION</scope>
</reference>
<evidence type="ECO:0000256" key="3">
    <source>
        <dbReference type="ARBA" id="ARBA00023125"/>
    </source>
</evidence>
<evidence type="ECO:0000256" key="2">
    <source>
        <dbReference type="ARBA" id="ARBA00023015"/>
    </source>
</evidence>
<dbReference type="InterPro" id="IPR015633">
    <property type="entry name" value="E2F"/>
</dbReference>
<dbReference type="InterPro" id="IPR036388">
    <property type="entry name" value="WH-like_DNA-bd_sf"/>
</dbReference>
<dbReference type="OrthoDB" id="1743261at2759"/>
<accession>A0A7M4EFH9</accession>
<comment type="similarity">
    <text evidence="1 5">Belongs to the E2F/DP family.</text>
</comment>
<keyword evidence="8" id="KW-1185">Reference proteome</keyword>
<dbReference type="OMA" id="FATHFED"/>
<evidence type="ECO:0000313" key="7">
    <source>
        <dbReference type="Ensembl" id="ENSCPRP00005008536.1"/>
    </source>
</evidence>
<dbReference type="InterPro" id="IPR008906">
    <property type="entry name" value="HATC_C_dom"/>
</dbReference>
<comment type="subcellular location">
    <subcellularLocation>
        <location evidence="5">Nucleus</location>
    </subcellularLocation>
</comment>
<dbReference type="SUPFAM" id="SSF53098">
    <property type="entry name" value="Ribonuclease H-like"/>
    <property type="match status" value="1"/>
</dbReference>
<dbReference type="Ensembl" id="ENSCPRT00005010057.1">
    <property type="protein sequence ID" value="ENSCPRP00005008536.1"/>
    <property type="gene ID" value="ENSCPRG00005006100.1"/>
</dbReference>
<dbReference type="SUPFAM" id="SSF46785">
    <property type="entry name" value="Winged helix' DNA-binding domain"/>
    <property type="match status" value="1"/>
</dbReference>
<sequence length="875" mass="98833">MAAAGKGKSLRRLQPDTMRPQKIRLNVEDDVQIVTVRKTLKVTKPRFDASLVYLTRKFMDLVKTAPDGVLDLNEVATTLGVRKRRVYDITNVLDGIHLIQKRSKNLIQWVGSDLDHVAGKAPEQQKLRDELSDLSAMEEALDELIKDCAHQLFELTDDKENAKLAYVTYQDIHSIQAFQEQIVIAIKAPEETKLEVPAPKENCIEVRIKSTKGPIDVYLCEVEQEKPGAKTFEDMGTLTSETKSTGALDEEPREKASSAWEAAVTDSQLEQGAVEQTPREAVNSPTLEVFKKSLRTSHSSLEKMPRRARVTPKERVAQFGKDKFHTDGSVLFCTACSKAVDHVRKQTIVEHVESAKHKQNEKRQREDAETAGPLATLKKQCTVTVPFQSSTVAKDHCDTVTLDFFRMCLKADFPLHKMDLPVVRDFLSKHIKGGSAIPKSNKFYSHLPALFEEEKQRLINDFEGNFIAVIADETADFQNRPVFNILFQVLKVRPPKHADIPAPQLVKTVCLGKVNHATISQALISCMVEFSIPLERILTFVTDSTSYMVKAWNDVLRNLWLNCVHICCYAHIVALAGNTWRDAFKQVDHLVALMKSLLANAPGCRARFLRYLKEQSVDSPTLPPKPVVTRWNTWFNCVKYHAQHYQLYHGFVEYERTEQGDASVLQELANLLAVEDLHTDLKYIAENCGRLVTALNILESQKRQIHKVYNTVLDLISWLEHLASSTDNAKGSTAAQSTADKLRQYNVKSKQPAIDFLRAVRALDPKQIGAVYTDYETVKPELKLSSECNMEWPVYLGLVKDGFVDVEDPIQFWMAVEDHVPNLAKYAVVLLQLTVNSVGVERSFSKLEILFSAQHQSLKEENVAGILQLYFNNPD</sequence>
<dbReference type="InterPro" id="IPR003316">
    <property type="entry name" value="E2F_WHTH_DNA-bd_dom"/>
</dbReference>
<dbReference type="GO" id="GO:0046983">
    <property type="term" value="F:protein dimerization activity"/>
    <property type="evidence" value="ECO:0007669"/>
    <property type="project" value="InterPro"/>
</dbReference>
<dbReference type="CTD" id="1876"/>
<dbReference type="FunFam" id="1.10.10.10:FF:000008">
    <property type="entry name" value="E2F transcription factor 1"/>
    <property type="match status" value="1"/>
</dbReference>
<keyword evidence="5" id="KW-0539">Nucleus</keyword>
<keyword evidence="2 5" id="KW-0805">Transcription regulation</keyword>
<dbReference type="Pfam" id="PF16421">
    <property type="entry name" value="E2F_CC-MB"/>
    <property type="match status" value="1"/>
</dbReference>
<dbReference type="PANTHER" id="PTHR12081">
    <property type="entry name" value="TRANSCRIPTION FACTOR E2F"/>
    <property type="match status" value="1"/>
</dbReference>
<evidence type="ECO:0000256" key="4">
    <source>
        <dbReference type="ARBA" id="ARBA00023163"/>
    </source>
</evidence>
<dbReference type="SMART" id="SM01372">
    <property type="entry name" value="E2F_TDP"/>
    <property type="match status" value="1"/>
</dbReference>
<dbReference type="GeneID" id="109311644"/>
<dbReference type="InterPro" id="IPR032198">
    <property type="entry name" value="E2F_CC-MB"/>
</dbReference>
<dbReference type="InterPro" id="IPR037241">
    <property type="entry name" value="E2F-DP_heterodim"/>
</dbReference>